<evidence type="ECO:0000256" key="2">
    <source>
        <dbReference type="ARBA" id="ARBA00022692"/>
    </source>
</evidence>
<dbReference type="InterPro" id="IPR010445">
    <property type="entry name" value="LapA_dom"/>
</dbReference>
<evidence type="ECO:0000313" key="8">
    <source>
        <dbReference type="Proteomes" id="UP000305881"/>
    </source>
</evidence>
<evidence type="ECO:0000256" key="4">
    <source>
        <dbReference type="ARBA" id="ARBA00023136"/>
    </source>
</evidence>
<feature type="transmembrane region" description="Helical" evidence="5">
    <location>
        <begin position="31"/>
        <end position="58"/>
    </location>
</feature>
<dbReference type="GO" id="GO:0005886">
    <property type="term" value="C:plasma membrane"/>
    <property type="evidence" value="ECO:0007669"/>
    <property type="project" value="InterPro"/>
</dbReference>
<dbReference type="STRING" id="675511.GCA_000341735_00179"/>
<evidence type="ECO:0000256" key="5">
    <source>
        <dbReference type="SAM" id="Phobius"/>
    </source>
</evidence>
<feature type="domain" description="Lipopolysaccharide assembly protein A" evidence="6">
    <location>
        <begin position="23"/>
        <end position="79"/>
    </location>
</feature>
<gene>
    <name evidence="7" type="ORF">EQU24_14355</name>
</gene>
<sequence>MKFLSIVIFISIFIVALIFSVLNFHTVQIHFYFFTISMPLTLALTLELLAGIIIGVLVSGISSFKLKSQYAKLMKKIEKGQ</sequence>
<dbReference type="Proteomes" id="UP000305881">
    <property type="component" value="Chromosome"/>
</dbReference>
<keyword evidence="2 5" id="KW-0812">Transmembrane</keyword>
<feature type="transmembrane region" description="Helical" evidence="5">
    <location>
        <begin position="7"/>
        <end position="25"/>
    </location>
</feature>
<name>A0A4P9UPF4_METBY</name>
<dbReference type="RefSeq" id="WP_017838835.1">
    <property type="nucleotide sequence ID" value="NZ_CP035467.1"/>
</dbReference>
<keyword evidence="1" id="KW-1003">Cell membrane</keyword>
<keyword evidence="3 5" id="KW-1133">Transmembrane helix</keyword>
<reference evidence="8" key="1">
    <citation type="journal article" date="2019" name="J. Bacteriol.">
        <title>A Mutagenic Screen Identifies a TonB-Dependent Receptor Required for the Lanthanide Metal Switch in the Type I Methanotroph 'Methylotuvimicrobium buryatense' 5GB1C.</title>
        <authorList>
            <person name="Groom J.D."/>
            <person name="Ford S.M."/>
            <person name="Pesesky M.W."/>
            <person name="Lidstrom M.E."/>
        </authorList>
    </citation>
    <scope>NUCLEOTIDE SEQUENCE [LARGE SCALE GENOMIC DNA]</scope>
    <source>
        <strain evidence="8">5GB1C</strain>
    </source>
</reference>
<evidence type="ECO:0000256" key="1">
    <source>
        <dbReference type="ARBA" id="ARBA00022475"/>
    </source>
</evidence>
<dbReference type="Pfam" id="PF06305">
    <property type="entry name" value="LapA_dom"/>
    <property type="match status" value="1"/>
</dbReference>
<organism evidence="7 8">
    <name type="scientific">Methylotuvimicrobium buryatense</name>
    <name type="common">Methylomicrobium buryatense</name>
    <dbReference type="NCBI Taxonomy" id="95641"/>
    <lineage>
        <taxon>Bacteria</taxon>
        <taxon>Pseudomonadati</taxon>
        <taxon>Pseudomonadota</taxon>
        <taxon>Gammaproteobacteria</taxon>
        <taxon>Methylococcales</taxon>
        <taxon>Methylococcaceae</taxon>
        <taxon>Methylotuvimicrobium</taxon>
    </lineage>
</organism>
<dbReference type="KEGG" id="mbur:EQU24_14355"/>
<dbReference type="AlphaFoldDB" id="A0A4P9UPF4"/>
<evidence type="ECO:0000313" key="7">
    <source>
        <dbReference type="EMBL" id="QCW83292.1"/>
    </source>
</evidence>
<keyword evidence="8" id="KW-1185">Reference proteome</keyword>
<accession>A0A4P9UPF4</accession>
<evidence type="ECO:0000256" key="3">
    <source>
        <dbReference type="ARBA" id="ARBA00022989"/>
    </source>
</evidence>
<keyword evidence="4 5" id="KW-0472">Membrane</keyword>
<evidence type="ECO:0000259" key="6">
    <source>
        <dbReference type="Pfam" id="PF06305"/>
    </source>
</evidence>
<protein>
    <submittedName>
        <fullName evidence="7">LapA family protein</fullName>
    </submittedName>
</protein>
<proteinExistence type="predicted"/>
<dbReference type="EMBL" id="CP035467">
    <property type="protein sequence ID" value="QCW83292.1"/>
    <property type="molecule type" value="Genomic_DNA"/>
</dbReference>